<dbReference type="Gene3D" id="3.30.590.20">
    <property type="match status" value="1"/>
</dbReference>
<evidence type="ECO:0000256" key="2">
    <source>
        <dbReference type="ARBA" id="ARBA00008772"/>
    </source>
</evidence>
<sequence>MINPSQSRVGAFLNSDKKIIRGVEKENLRSNARGEISNKSFPESLGNHHFNKFVTLDYSEPHLELVTPTFDNTHDLFEFLQQLHSYVEKRLDGDILWNYSMPPVFNKELITLPDAGITNKSKLAYLYRLGLRNRYGDKMQSTAGIHFNISFSETFIKNIGIDKNEFYLGIARNFMRLFPVALRLTGSSPVTHCSFLKGRDLHVEKLGDENCYLPKSTSLRVSRLGYYSEEQDKNFITFNSLNEYLEIMSRYMNKPNEKFSHISSTSEKYEQVNNGTIQMESELYNHIRPKAKQTNLRQYLQLQETGIDYLEIRSIDLNPFSKIGITQNDLFFWEAFIFYCAVCDSPPISSIEIESIKENIRRASEAGQECNLIAGFDQANAEIDIKELTSNFLNSMRASIKEVSSEDLYDQMFEEFENRNNHPISAQVIESTLKKGNIISFIKEHSQHISLKNNQKFHKLFEEEKAKSINNFQAHLSSDKLEFDEFIKKFREETK</sequence>
<dbReference type="GO" id="GO:0005524">
    <property type="term" value="F:ATP binding"/>
    <property type="evidence" value="ECO:0007669"/>
    <property type="project" value="UniProtKB-KW"/>
</dbReference>
<dbReference type="InterPro" id="IPR007370">
    <property type="entry name" value="Glu_cys_ligase"/>
</dbReference>
<evidence type="ECO:0000313" key="14">
    <source>
        <dbReference type="Proteomes" id="UP000252147"/>
    </source>
</evidence>
<evidence type="ECO:0000256" key="5">
    <source>
        <dbReference type="ARBA" id="ARBA00022598"/>
    </source>
</evidence>
<keyword evidence="8" id="KW-0067">ATP-binding</keyword>
<evidence type="ECO:0000256" key="10">
    <source>
        <dbReference type="RuleBase" id="RU003544"/>
    </source>
</evidence>
<comment type="caution">
    <text evidence="13">The sequence shown here is derived from an EMBL/GenBank/DDBJ whole genome shotgun (WGS) entry which is preliminary data.</text>
</comment>
<evidence type="ECO:0000256" key="8">
    <source>
        <dbReference type="ARBA" id="ARBA00022840"/>
    </source>
</evidence>
<dbReference type="GO" id="GO:0005829">
    <property type="term" value="C:cytosol"/>
    <property type="evidence" value="ECO:0007669"/>
    <property type="project" value="TreeGrafter"/>
</dbReference>
<comment type="pathway">
    <text evidence="1 11">Sulfur metabolism; glutathione biosynthesis; glutathione from L-cysteine and L-glutamate: step 1/2.</text>
</comment>
<evidence type="ECO:0000256" key="6">
    <source>
        <dbReference type="ARBA" id="ARBA00022684"/>
    </source>
</evidence>
<organism evidence="13 14">
    <name type="scientific">SAR86 cluster bacterium</name>
    <dbReference type="NCBI Taxonomy" id="2030880"/>
    <lineage>
        <taxon>Bacteria</taxon>
        <taxon>Pseudomonadati</taxon>
        <taxon>Pseudomonadota</taxon>
        <taxon>Gammaproteobacteria</taxon>
        <taxon>SAR86 cluster</taxon>
    </lineage>
</organism>
<dbReference type="EMBL" id="QOPD01000001">
    <property type="protein sequence ID" value="RCL39231.1"/>
    <property type="molecule type" value="Genomic_DNA"/>
</dbReference>
<evidence type="ECO:0000256" key="11">
    <source>
        <dbReference type="RuleBase" id="RU004391"/>
    </source>
</evidence>
<keyword evidence="7" id="KW-0547">Nucleotide-binding</keyword>
<dbReference type="Proteomes" id="UP000252147">
    <property type="component" value="Unassembled WGS sequence"/>
</dbReference>
<evidence type="ECO:0000256" key="1">
    <source>
        <dbReference type="ARBA" id="ARBA00005006"/>
    </source>
</evidence>
<reference evidence="13 14" key="1">
    <citation type="journal article" date="2018" name="Microbiome">
        <title>Fine metagenomic profile of the Mediterranean stratified and mixed water columns revealed by assembly and recruitment.</title>
        <authorList>
            <person name="Haro-Moreno J.M."/>
            <person name="Lopez-Perez M."/>
            <person name="De La Torre J.R."/>
            <person name="Picazo A."/>
            <person name="Camacho A."/>
            <person name="Rodriguez-Valera F."/>
        </authorList>
    </citation>
    <scope>NUCLEOTIDE SEQUENCE [LARGE SCALE GENOMIC DNA]</scope>
    <source>
        <strain evidence="13">MED-G83</strain>
    </source>
</reference>
<proteinExistence type="inferred from homology"/>
<comment type="catalytic activity">
    <reaction evidence="9 11">
        <text>L-cysteine + L-glutamate + ATP = gamma-L-glutamyl-L-cysteine + ADP + phosphate + H(+)</text>
        <dbReference type="Rhea" id="RHEA:13285"/>
        <dbReference type="ChEBI" id="CHEBI:15378"/>
        <dbReference type="ChEBI" id="CHEBI:29985"/>
        <dbReference type="ChEBI" id="CHEBI:30616"/>
        <dbReference type="ChEBI" id="CHEBI:35235"/>
        <dbReference type="ChEBI" id="CHEBI:43474"/>
        <dbReference type="ChEBI" id="CHEBI:58173"/>
        <dbReference type="ChEBI" id="CHEBI:456216"/>
        <dbReference type="EC" id="6.3.2.2"/>
    </reaction>
</comment>
<dbReference type="GO" id="GO:0006750">
    <property type="term" value="P:glutathione biosynthetic process"/>
    <property type="evidence" value="ECO:0007669"/>
    <property type="project" value="UniProtKB-UniPathway"/>
</dbReference>
<dbReference type="AlphaFoldDB" id="A0A368BPQ9"/>
<evidence type="ECO:0000256" key="3">
    <source>
        <dbReference type="ARBA" id="ARBA00012220"/>
    </source>
</evidence>
<dbReference type="GO" id="GO:0004357">
    <property type="term" value="F:glutamate-cysteine ligase activity"/>
    <property type="evidence" value="ECO:0007669"/>
    <property type="project" value="UniProtKB-EC"/>
</dbReference>
<evidence type="ECO:0000256" key="7">
    <source>
        <dbReference type="ARBA" id="ARBA00022741"/>
    </source>
</evidence>
<gene>
    <name evidence="13" type="ORF">DBW97_00455</name>
</gene>
<evidence type="ECO:0000313" key="13">
    <source>
        <dbReference type="EMBL" id="RCL39231.1"/>
    </source>
</evidence>
<dbReference type="UniPathway" id="UPA00142">
    <property type="reaction ID" value="UER00209"/>
</dbReference>
<dbReference type="GO" id="GO:0046872">
    <property type="term" value="F:metal ion binding"/>
    <property type="evidence" value="ECO:0007669"/>
    <property type="project" value="TreeGrafter"/>
</dbReference>
<evidence type="ECO:0000256" key="4">
    <source>
        <dbReference type="ARBA" id="ARBA00014618"/>
    </source>
</evidence>
<comment type="similarity">
    <text evidence="2">Belongs to the glutamate--cysteine ligase type 1 family. Type 1 subfamily.</text>
</comment>
<dbReference type="EC" id="6.3.2.2" evidence="3 11"/>
<accession>A0A368BPQ9</accession>
<protein>
    <recommendedName>
        <fullName evidence="4 11">Glutamate--cysteine ligase</fullName>
        <ecNumber evidence="3 11">6.3.2.2</ecNumber>
    </recommendedName>
</protein>
<dbReference type="PANTHER" id="PTHR38761">
    <property type="entry name" value="GLUTAMATE--CYSTEINE LIGASE"/>
    <property type="match status" value="1"/>
</dbReference>
<dbReference type="PANTHER" id="PTHR38761:SF1">
    <property type="entry name" value="GLUTAMATE--CYSTEINE LIGASE"/>
    <property type="match status" value="1"/>
</dbReference>
<keyword evidence="5 10" id="KW-0436">Ligase</keyword>
<name>A0A368BPQ9_9GAMM</name>
<evidence type="ECO:0000259" key="12">
    <source>
        <dbReference type="Pfam" id="PF04262"/>
    </source>
</evidence>
<dbReference type="SUPFAM" id="SSF55931">
    <property type="entry name" value="Glutamine synthetase/guanido kinase"/>
    <property type="match status" value="1"/>
</dbReference>
<dbReference type="InterPro" id="IPR006334">
    <property type="entry name" value="Glut_cys_ligase"/>
</dbReference>
<evidence type="ECO:0000256" key="9">
    <source>
        <dbReference type="ARBA" id="ARBA00048819"/>
    </source>
</evidence>
<dbReference type="Pfam" id="PF04262">
    <property type="entry name" value="Glu_cys_ligase"/>
    <property type="match status" value="1"/>
</dbReference>
<keyword evidence="6 10" id="KW-0317">Glutathione biosynthesis</keyword>
<dbReference type="InterPro" id="IPR014746">
    <property type="entry name" value="Gln_synth/guanido_kin_cat_dom"/>
</dbReference>
<feature type="domain" description="Glutamate--cysteine ligase" evidence="12">
    <location>
        <begin position="17"/>
        <end position="361"/>
    </location>
</feature>